<protein>
    <submittedName>
        <fullName evidence="3">Uncharacterized protein</fullName>
    </submittedName>
</protein>
<feature type="coiled-coil region" evidence="1">
    <location>
        <begin position="300"/>
        <end position="327"/>
    </location>
</feature>
<dbReference type="EMBL" id="CP025257">
    <property type="protein sequence ID" value="AUF83727.1"/>
    <property type="molecule type" value="Genomic_DNA"/>
</dbReference>
<proteinExistence type="predicted"/>
<keyword evidence="2" id="KW-0472">Membrane</keyword>
<gene>
    <name evidence="3" type="ORF">CXP39_02870</name>
</gene>
<feature type="transmembrane region" description="Helical" evidence="2">
    <location>
        <begin position="27"/>
        <end position="44"/>
    </location>
</feature>
<keyword evidence="4" id="KW-1185">Reference proteome</keyword>
<dbReference type="OrthoDB" id="391926at2"/>
<name>A0A2K9C610_9MOLU</name>
<evidence type="ECO:0000256" key="1">
    <source>
        <dbReference type="SAM" id="Coils"/>
    </source>
</evidence>
<accession>A0A2K9C610</accession>
<keyword evidence="2" id="KW-0812">Transmembrane</keyword>
<feature type="transmembrane region" description="Helical" evidence="2">
    <location>
        <begin position="106"/>
        <end position="127"/>
    </location>
</feature>
<feature type="transmembrane region" description="Helical" evidence="2">
    <location>
        <begin position="139"/>
        <end position="160"/>
    </location>
</feature>
<keyword evidence="1" id="KW-0175">Coiled coil</keyword>
<dbReference type="AlphaFoldDB" id="A0A2K9C610"/>
<dbReference type="RefSeq" id="WP_027048544.1">
    <property type="nucleotide sequence ID" value="NZ_CP025257.1"/>
</dbReference>
<organism evidence="3 4">
    <name type="scientific">Mesoplasma syrphidae</name>
    <dbReference type="NCBI Taxonomy" id="225999"/>
    <lineage>
        <taxon>Bacteria</taxon>
        <taxon>Bacillati</taxon>
        <taxon>Mycoplasmatota</taxon>
        <taxon>Mollicutes</taxon>
        <taxon>Entomoplasmatales</taxon>
        <taxon>Entomoplasmataceae</taxon>
        <taxon>Mesoplasma</taxon>
    </lineage>
</organism>
<dbReference type="KEGG" id="msyr:CXP39_02870"/>
<sequence>MSKKNFQISWKLLKAQTLNYFTDPTNIVLNFVITSVTMLSWIAFKPVGSDGFSSDPFVLASAIAISQIRNSQHTFTTILVDWRDKKFFKTLSQTPLSKKMLYSSMFIFNWFINFLMFLFLFSLAMLFAKQRNVLARIDLVPLIIGFILNVILSNLMALVIVQIFKNRDIATIFALISYFGPMYLLGLGIPWNIAGQIKVLNIITYLFPHRYTINLIQASWSGLSANMEFPNVDPNSWLGTHGFGYNGHGWWLPALISAVWVIGFLGAFIFLLNKNYPMHFKTKKYQNLSSYNLHKNNINNIKHSNSLEELNRQIQHIKRERLKHKKQSKYVSKVKKTKYEENS</sequence>
<keyword evidence="2" id="KW-1133">Transmembrane helix</keyword>
<reference evidence="3 4" key="1">
    <citation type="submission" date="2017-12" db="EMBL/GenBank/DDBJ databases">
        <title>Mesoplasma syrphidae YJS, Complete Genome.</title>
        <authorList>
            <person name="Knight T.F."/>
            <person name="Citino T."/>
            <person name="Rubinstein R."/>
            <person name="Neuschaefer Z."/>
        </authorList>
    </citation>
    <scope>NUCLEOTIDE SEQUENCE [LARGE SCALE GENOMIC DNA]</scope>
    <source>
        <strain evidence="3 4">YJS</strain>
    </source>
</reference>
<evidence type="ECO:0000256" key="2">
    <source>
        <dbReference type="SAM" id="Phobius"/>
    </source>
</evidence>
<dbReference type="Proteomes" id="UP000233419">
    <property type="component" value="Chromosome"/>
</dbReference>
<evidence type="ECO:0000313" key="3">
    <source>
        <dbReference type="EMBL" id="AUF83727.1"/>
    </source>
</evidence>
<evidence type="ECO:0000313" key="4">
    <source>
        <dbReference type="Proteomes" id="UP000233419"/>
    </source>
</evidence>
<feature type="transmembrane region" description="Helical" evidence="2">
    <location>
        <begin position="250"/>
        <end position="272"/>
    </location>
</feature>
<feature type="transmembrane region" description="Helical" evidence="2">
    <location>
        <begin position="172"/>
        <end position="191"/>
    </location>
</feature>